<protein>
    <submittedName>
        <fullName evidence="1">Uncharacterized protein</fullName>
    </submittedName>
</protein>
<evidence type="ECO:0000313" key="1">
    <source>
        <dbReference type="EMBL" id="GME34416.1"/>
    </source>
</evidence>
<evidence type="ECO:0000313" key="2">
    <source>
        <dbReference type="Proteomes" id="UP001165186"/>
    </source>
</evidence>
<proteinExistence type="predicted"/>
<name>A0ACB5SCC5_9PEZI</name>
<gene>
    <name evidence="1" type="primary">g9190</name>
    <name evidence="1" type="ORF">NpPPO83_00009190</name>
</gene>
<organism evidence="1 2">
    <name type="scientific">Neofusicoccum parvum</name>
    <dbReference type="NCBI Taxonomy" id="310453"/>
    <lineage>
        <taxon>Eukaryota</taxon>
        <taxon>Fungi</taxon>
        <taxon>Dikarya</taxon>
        <taxon>Ascomycota</taxon>
        <taxon>Pezizomycotina</taxon>
        <taxon>Dothideomycetes</taxon>
        <taxon>Dothideomycetes incertae sedis</taxon>
        <taxon>Botryosphaeriales</taxon>
        <taxon>Botryosphaeriaceae</taxon>
        <taxon>Neofusicoccum</taxon>
    </lineage>
</organism>
<dbReference type="EMBL" id="BSXG01000068">
    <property type="protein sequence ID" value="GME34416.1"/>
    <property type="molecule type" value="Genomic_DNA"/>
</dbReference>
<reference evidence="1" key="1">
    <citation type="submission" date="2024-09" db="EMBL/GenBank/DDBJ databases">
        <title>Draft Genome Sequences of Neofusicoccum parvum.</title>
        <authorList>
            <person name="Ashida A."/>
            <person name="Camagna M."/>
            <person name="Tanaka A."/>
            <person name="Takemoto D."/>
        </authorList>
    </citation>
    <scope>NUCLEOTIDE SEQUENCE</scope>
    <source>
        <strain evidence="1">PPO83</strain>
    </source>
</reference>
<keyword evidence="2" id="KW-1185">Reference proteome</keyword>
<sequence length="543" mass="61169">MEDTEFAASIEAQMQWRKEARKLITFRTALHPNHQKARFPGFSQSINHYTAGTQIQKGALPLPVDLVMHESVPTTLSDGTTIYSDIFFPGGFDSLENSECAERVPAIVAWSPYGKQVGTTILDDFPMRAGVPLHWLSGLQKWEGPDPAFWCQHGYAVVNVDTRGAYTSEGDLLIMGYQEVQDGAEFITWLSKQPWCNGKVGLTGNSWLALAQWKIGSLRPEGLAALAPWEGLEDCYRDGLCMGGIPFPAFNKSIADTFASRGKLEDMAAALEKFPLWNSYWEDKKGHPERINVPTYVVASWTNPIHTPGTLRAYSKIPESVPKWLRVHNSMEWPDYYEDHSQRDLKRFFDYTLKGDHENGWASTPKVRLSILHFGLSDLGDTVNRPETEWPLQRTKYKTLYLVGDGRLSQRLEGSEGPVCYDSGNGRAEFRWTLPEEVETTGHFLVRLVMSCPSHNDMDIFVQVHCIKAGTDQASGVLTIKPKSPVILMLLKFMHDWQIGMQKTGMIFHWGPGRQLRASHSMDKHGSSYLELSPYAGATKAYM</sequence>
<accession>A0ACB5SCC5</accession>
<dbReference type="Proteomes" id="UP001165186">
    <property type="component" value="Unassembled WGS sequence"/>
</dbReference>
<comment type="caution">
    <text evidence="1">The sequence shown here is derived from an EMBL/GenBank/DDBJ whole genome shotgun (WGS) entry which is preliminary data.</text>
</comment>